<name>A0ACB8YIV3_ARCLA</name>
<sequence>MKKSLNSLTPCPKFDSIEHNIKELAIEVKITPYDIVTQLQKDIANNNQVICDLKDEVGKQTQLLANILQLLWTPHPAFTEDNCLVLDMVAEFGTIAISAIHDLEIKEQARSQAEATTTHFKADVEASAVVATAKDGAPTSATPGRVASQVDDDKEWEMNFEEPSQSEGSTRMKMKKSTLTSLSQSFL</sequence>
<evidence type="ECO:0000313" key="1">
    <source>
        <dbReference type="EMBL" id="KAI3685415.1"/>
    </source>
</evidence>
<gene>
    <name evidence="1" type="ORF">L6452_34657</name>
</gene>
<keyword evidence="2" id="KW-1185">Reference proteome</keyword>
<protein>
    <submittedName>
        <fullName evidence="1">Uncharacterized protein</fullName>
    </submittedName>
</protein>
<dbReference type="EMBL" id="CM042058">
    <property type="protein sequence ID" value="KAI3685415.1"/>
    <property type="molecule type" value="Genomic_DNA"/>
</dbReference>
<proteinExistence type="predicted"/>
<dbReference type="Proteomes" id="UP001055879">
    <property type="component" value="Linkage Group LG12"/>
</dbReference>
<comment type="caution">
    <text evidence="1">The sequence shown here is derived from an EMBL/GenBank/DDBJ whole genome shotgun (WGS) entry which is preliminary data.</text>
</comment>
<accession>A0ACB8YIV3</accession>
<reference evidence="2" key="1">
    <citation type="journal article" date="2022" name="Mol. Ecol. Resour.">
        <title>The genomes of chicory, endive, great burdock and yacon provide insights into Asteraceae palaeo-polyploidization history and plant inulin production.</title>
        <authorList>
            <person name="Fan W."/>
            <person name="Wang S."/>
            <person name="Wang H."/>
            <person name="Wang A."/>
            <person name="Jiang F."/>
            <person name="Liu H."/>
            <person name="Zhao H."/>
            <person name="Xu D."/>
            <person name="Zhang Y."/>
        </authorList>
    </citation>
    <scope>NUCLEOTIDE SEQUENCE [LARGE SCALE GENOMIC DNA]</scope>
    <source>
        <strain evidence="2">cv. Niubang</strain>
    </source>
</reference>
<reference evidence="1 2" key="2">
    <citation type="journal article" date="2022" name="Mol. Ecol. Resour.">
        <title>The genomes of chicory, endive, great burdock and yacon provide insights into Asteraceae paleo-polyploidization history and plant inulin production.</title>
        <authorList>
            <person name="Fan W."/>
            <person name="Wang S."/>
            <person name="Wang H."/>
            <person name="Wang A."/>
            <person name="Jiang F."/>
            <person name="Liu H."/>
            <person name="Zhao H."/>
            <person name="Xu D."/>
            <person name="Zhang Y."/>
        </authorList>
    </citation>
    <scope>NUCLEOTIDE SEQUENCE [LARGE SCALE GENOMIC DNA]</scope>
    <source>
        <strain evidence="2">cv. Niubang</strain>
    </source>
</reference>
<organism evidence="1 2">
    <name type="scientific">Arctium lappa</name>
    <name type="common">Greater burdock</name>
    <name type="synonym">Lappa major</name>
    <dbReference type="NCBI Taxonomy" id="4217"/>
    <lineage>
        <taxon>Eukaryota</taxon>
        <taxon>Viridiplantae</taxon>
        <taxon>Streptophyta</taxon>
        <taxon>Embryophyta</taxon>
        <taxon>Tracheophyta</taxon>
        <taxon>Spermatophyta</taxon>
        <taxon>Magnoliopsida</taxon>
        <taxon>eudicotyledons</taxon>
        <taxon>Gunneridae</taxon>
        <taxon>Pentapetalae</taxon>
        <taxon>asterids</taxon>
        <taxon>campanulids</taxon>
        <taxon>Asterales</taxon>
        <taxon>Asteraceae</taxon>
        <taxon>Carduoideae</taxon>
        <taxon>Cardueae</taxon>
        <taxon>Arctiinae</taxon>
        <taxon>Arctium</taxon>
    </lineage>
</organism>
<evidence type="ECO:0000313" key="2">
    <source>
        <dbReference type="Proteomes" id="UP001055879"/>
    </source>
</evidence>